<name>W2MF05_PHYNI</name>
<evidence type="ECO:0000313" key="1">
    <source>
        <dbReference type="EMBL" id="ETM34074.1"/>
    </source>
</evidence>
<protein>
    <submittedName>
        <fullName evidence="1">Uncharacterized protein</fullName>
    </submittedName>
</protein>
<gene>
    <name evidence="1" type="ORF">L914_18759</name>
</gene>
<reference evidence="1" key="1">
    <citation type="submission" date="2013-11" db="EMBL/GenBank/DDBJ databases">
        <title>The Genome Sequence of Phytophthora parasitica IAC_01/95.</title>
        <authorList>
            <consortium name="The Broad Institute Genomics Platform"/>
            <person name="Russ C."/>
            <person name="Tyler B."/>
            <person name="Panabieres F."/>
            <person name="Shan W."/>
            <person name="Tripathy S."/>
            <person name="Grunwald N."/>
            <person name="Machado M."/>
            <person name="Johnson C.S."/>
            <person name="Arredondo F."/>
            <person name="Hong C."/>
            <person name="Coffey M."/>
            <person name="Young S.K."/>
            <person name="Zeng Q."/>
            <person name="Gargeya S."/>
            <person name="Fitzgerald M."/>
            <person name="Abouelleil A."/>
            <person name="Alvarado L."/>
            <person name="Chapman S.B."/>
            <person name="Gainer-Dewar J."/>
            <person name="Goldberg J."/>
            <person name="Griggs A."/>
            <person name="Gujja S."/>
            <person name="Hansen M."/>
            <person name="Howarth C."/>
            <person name="Imamovic A."/>
            <person name="Ireland A."/>
            <person name="Larimer J."/>
            <person name="McCowan C."/>
            <person name="Murphy C."/>
            <person name="Pearson M."/>
            <person name="Poon T.W."/>
            <person name="Priest M."/>
            <person name="Roberts A."/>
            <person name="Saif S."/>
            <person name="Shea T."/>
            <person name="Sykes S."/>
            <person name="Wortman J."/>
            <person name="Nusbaum C."/>
            <person name="Birren B."/>
        </authorList>
    </citation>
    <scope>NUCLEOTIDE SEQUENCE [LARGE SCALE GENOMIC DNA]</scope>
    <source>
        <strain evidence="1">IAC_01/95</strain>
    </source>
</reference>
<sequence>MAFIFRVEGMSMLDQVLCYANGLKSRARSYVKLENPETLSVTMNLALKCEVTHFVKVVRYRQAKGDKI</sequence>
<organism evidence="1">
    <name type="scientific">Phytophthora nicotianae</name>
    <name type="common">Potato buckeye rot agent</name>
    <name type="synonym">Phytophthora parasitica</name>
    <dbReference type="NCBI Taxonomy" id="4792"/>
    <lineage>
        <taxon>Eukaryota</taxon>
        <taxon>Sar</taxon>
        <taxon>Stramenopiles</taxon>
        <taxon>Oomycota</taxon>
        <taxon>Peronosporomycetes</taxon>
        <taxon>Peronosporales</taxon>
        <taxon>Peronosporaceae</taxon>
        <taxon>Phytophthora</taxon>
    </lineage>
</organism>
<dbReference type="EMBL" id="KI695844">
    <property type="protein sequence ID" value="ETM34074.1"/>
    <property type="molecule type" value="Genomic_DNA"/>
</dbReference>
<proteinExistence type="predicted"/>
<accession>W2MF05</accession>
<dbReference type="AlphaFoldDB" id="W2MF05"/>
<dbReference type="Proteomes" id="UP000054532">
    <property type="component" value="Unassembled WGS sequence"/>
</dbReference>